<keyword evidence="2" id="KW-0812">Transmembrane</keyword>
<dbReference type="InterPro" id="IPR025746">
    <property type="entry name" value="PilX_N_dom"/>
</dbReference>
<accession>A0ABQ5NG70</accession>
<dbReference type="InterPro" id="IPR055729">
    <property type="entry name" value="DUF7305"/>
</dbReference>
<evidence type="ECO:0000313" key="6">
    <source>
        <dbReference type="Proteomes" id="UP001065593"/>
    </source>
</evidence>
<keyword evidence="2" id="KW-0472">Membrane</keyword>
<sequence length="534" mass="57311">MIQRLNNQRGSALVMALFLIVVISILGVSLLSVSSNSLKQVDYERTDQAVFYIAEAGMSLAKLEVKEQLEVIQKSSYQQITNWIAEQNSQRKANNKPRLTKEEAEAKYRTILNSEFTAFNNASIVSNSHAISAGKVATIAVDSILPLDNEPLVYKIILTSEGTINSAKEREVTQEIQIEPRLSFGDDSDNGNGGNNEETPSGFPEGYTAIVSGNIAVSGGGTITGHASLQKGTVTLSGGAKITGNISLSDASNVHADHWIDYTTVPKLNIDPTSYLSPTFFPDDKFSSVTAVNQLPNKKVTDGHNTLNIIDNGDFNATNWLAKNYTLDLTSTATDVKFKNFKVYENNTININIGDREINLFIDKLDLPQAHIKIIGSGKLNLYVQNSITLKGSLNSGGKPEQVNVFYQGTSPLQFNNETQIYGSIINNSAAMTLTGGAGLYGNIVSGGNTLNISGGVPTNGQFIIAPNAKLNLKEGGKITGIVVAKDIIADGGTSIVYGGPATPLPPGVGPDNDFPAPEKEDNFWIDETSMVEK</sequence>
<evidence type="ECO:0000259" key="4">
    <source>
        <dbReference type="Pfam" id="PF23981"/>
    </source>
</evidence>
<evidence type="ECO:0008006" key="7">
    <source>
        <dbReference type="Google" id="ProtNLM"/>
    </source>
</evidence>
<dbReference type="Proteomes" id="UP001065593">
    <property type="component" value="Unassembled WGS sequence"/>
</dbReference>
<dbReference type="Pfam" id="PF23981">
    <property type="entry name" value="DUF7305"/>
    <property type="match status" value="1"/>
</dbReference>
<dbReference type="EMBL" id="BRZA01000001">
    <property type="protein sequence ID" value="GLC87269.1"/>
    <property type="molecule type" value="Genomic_DNA"/>
</dbReference>
<protein>
    <recommendedName>
        <fullName evidence="7">Type 4 fimbrial biogenesis protein PilX N-terminal domain-containing protein</fullName>
    </recommendedName>
</protein>
<name>A0ABQ5NG70_9BACI</name>
<gene>
    <name evidence="5" type="ORF">LYSBPC_03960</name>
</gene>
<keyword evidence="6" id="KW-1185">Reference proteome</keyword>
<reference evidence="5" key="1">
    <citation type="submission" date="2022-08" db="EMBL/GenBank/DDBJ databases">
        <title>Draft genome sequence of Lysinibacillus sp. strain KH24.</title>
        <authorList>
            <person name="Kanbe H."/>
            <person name="Itoh H."/>
        </authorList>
    </citation>
    <scope>NUCLEOTIDE SEQUENCE</scope>
    <source>
        <strain evidence="5">KH24</strain>
    </source>
</reference>
<proteinExistence type="predicted"/>
<feature type="region of interest" description="Disordered" evidence="1">
    <location>
        <begin position="168"/>
        <end position="205"/>
    </location>
</feature>
<dbReference type="Pfam" id="PF14341">
    <property type="entry name" value="PilX_N"/>
    <property type="match status" value="1"/>
</dbReference>
<evidence type="ECO:0000259" key="3">
    <source>
        <dbReference type="Pfam" id="PF14341"/>
    </source>
</evidence>
<evidence type="ECO:0000256" key="1">
    <source>
        <dbReference type="SAM" id="MobiDB-lite"/>
    </source>
</evidence>
<evidence type="ECO:0000256" key="2">
    <source>
        <dbReference type="SAM" id="Phobius"/>
    </source>
</evidence>
<dbReference type="RefSeq" id="WP_264987001.1">
    <property type="nucleotide sequence ID" value="NZ_BRZA01000001.1"/>
</dbReference>
<evidence type="ECO:0000313" key="5">
    <source>
        <dbReference type="EMBL" id="GLC87269.1"/>
    </source>
</evidence>
<organism evidence="5 6">
    <name type="scientific">Lysinibacillus piscis</name>
    <dbReference type="NCBI Taxonomy" id="2518931"/>
    <lineage>
        <taxon>Bacteria</taxon>
        <taxon>Bacillati</taxon>
        <taxon>Bacillota</taxon>
        <taxon>Bacilli</taxon>
        <taxon>Bacillales</taxon>
        <taxon>Bacillaceae</taxon>
        <taxon>Lysinibacillus</taxon>
    </lineage>
</organism>
<feature type="domain" description="Type 4 fimbrial biogenesis protein PilX N-terminal" evidence="3">
    <location>
        <begin position="9"/>
        <end position="58"/>
    </location>
</feature>
<feature type="transmembrane region" description="Helical" evidence="2">
    <location>
        <begin position="12"/>
        <end position="33"/>
    </location>
</feature>
<feature type="domain" description="DUF7305" evidence="4">
    <location>
        <begin position="346"/>
        <end position="452"/>
    </location>
</feature>
<comment type="caution">
    <text evidence="5">The sequence shown here is derived from an EMBL/GenBank/DDBJ whole genome shotgun (WGS) entry which is preliminary data.</text>
</comment>
<keyword evidence="2" id="KW-1133">Transmembrane helix</keyword>